<comment type="similarity">
    <text evidence="4 10">Belongs to the TPP enzyme family.</text>
</comment>
<dbReference type="Gene3D" id="3.40.50.1220">
    <property type="entry name" value="TPP-binding domain"/>
    <property type="match status" value="1"/>
</dbReference>
<organism evidence="12 13">
    <name type="scientific">Potamilus streckersoni</name>
    <dbReference type="NCBI Taxonomy" id="2493646"/>
    <lineage>
        <taxon>Eukaryota</taxon>
        <taxon>Metazoa</taxon>
        <taxon>Spiralia</taxon>
        <taxon>Lophotrochozoa</taxon>
        <taxon>Mollusca</taxon>
        <taxon>Bivalvia</taxon>
        <taxon>Autobranchia</taxon>
        <taxon>Heteroconchia</taxon>
        <taxon>Palaeoheterodonta</taxon>
        <taxon>Unionida</taxon>
        <taxon>Unionoidea</taxon>
        <taxon>Unionidae</taxon>
        <taxon>Ambleminae</taxon>
        <taxon>Lampsilini</taxon>
        <taxon>Potamilus</taxon>
    </lineage>
</organism>
<dbReference type="InterPro" id="IPR045229">
    <property type="entry name" value="TPP_enz"/>
</dbReference>
<keyword evidence="6" id="KW-0028">Amino-acid biosynthesis</keyword>
<dbReference type="GO" id="GO:0000287">
    <property type="term" value="F:magnesium ion binding"/>
    <property type="evidence" value="ECO:0007669"/>
    <property type="project" value="InterPro"/>
</dbReference>
<dbReference type="EMBL" id="JAEAOA010000799">
    <property type="protein sequence ID" value="KAK3586193.1"/>
    <property type="molecule type" value="Genomic_DNA"/>
</dbReference>
<sequence>MSCTNLNTSRKVKKRGTEIILDVLRERGTEYIFGYPGGCVIPLFDELLNYPELKMVLVRHEQAATHAADGQARVTGKAGVAIVTSGPGATNTITGLATAIMDSIPMVVISGQDISRLRQTLREAFYIAETGKPGPVLVDIPVDLQRQVYEFEPDNDPINIPGYTPTSEPADSDVRAAWELIKESKRPLLYIGGGVIISNAAKELKEFAELSGIPVSTTLLGQGAYAEDNPLALGMLGMHGTYAANKAMMETDMAIAVGARFDDRVTSKLDEFLVGAKIIHVDIDAACIGKNKVPDIGIVSDARAFLSAIIKIAHPLPDIADWVKEVTDNKKNVPPPNYDDVKTERGQIRPEYAVRVLSKKTDGKAVVVTDVGQHQMFVCLHYNFKYPRSEITSGGLGTMGFSLPAAMGIAMIVHDRPVISVSGDGGFQMNMQELATIRTYNIPVKMVIFNNRNLGMVKQWQDFFWQSRYSSVIFDQNPDFVRLCGAFDIPAACANEKEELPDMVETMLNTPGPYLLEIKIDENAHVFPMIPSDRFGALSRIIELFASRGYNLDSICSGSCEIPDTQRLTLVTKEDTDKIEKIVKILNGFIDVVEAHVVDPALSHSREMMLMNLEFKSEHRTEIISLIQGNKGEIVEMTPTHISFEVNGSANQLDKLTELFREFNITEMARTGEAAIHR</sequence>
<dbReference type="GO" id="GO:0030976">
    <property type="term" value="F:thiamine pyrophosphate binding"/>
    <property type="evidence" value="ECO:0007669"/>
    <property type="project" value="InterPro"/>
</dbReference>
<evidence type="ECO:0000256" key="8">
    <source>
        <dbReference type="ARBA" id="ARBA00023304"/>
    </source>
</evidence>
<evidence type="ECO:0000256" key="4">
    <source>
        <dbReference type="ARBA" id="ARBA00007812"/>
    </source>
</evidence>
<comment type="caution">
    <text evidence="12">The sequence shown here is derived from an EMBL/GenBank/DDBJ whole genome shotgun (WGS) entry which is preliminary data.</text>
</comment>
<dbReference type="InterPro" id="IPR039557">
    <property type="entry name" value="AHAS_ACT"/>
</dbReference>
<reference evidence="12" key="3">
    <citation type="submission" date="2023-05" db="EMBL/GenBank/DDBJ databases">
        <authorList>
            <person name="Smith C.H."/>
        </authorList>
    </citation>
    <scope>NUCLEOTIDE SEQUENCE</scope>
    <source>
        <strain evidence="12">CHS0354</strain>
        <tissue evidence="12">Mantle</tissue>
    </source>
</reference>
<dbReference type="Proteomes" id="UP001195483">
    <property type="component" value="Unassembled WGS sequence"/>
</dbReference>
<dbReference type="InterPro" id="IPR002912">
    <property type="entry name" value="ACT_dom"/>
</dbReference>
<dbReference type="InterPro" id="IPR054480">
    <property type="entry name" value="AHAS_small-like_ACT"/>
</dbReference>
<protein>
    <recommendedName>
        <fullName evidence="5">acetolactate synthase</fullName>
        <ecNumber evidence="5">2.2.1.6</ecNumber>
    </recommendedName>
</protein>
<dbReference type="SUPFAM" id="SSF55021">
    <property type="entry name" value="ACT-like"/>
    <property type="match status" value="2"/>
</dbReference>
<dbReference type="InterPro" id="IPR045865">
    <property type="entry name" value="ACT-like_dom_sf"/>
</dbReference>
<evidence type="ECO:0000256" key="9">
    <source>
        <dbReference type="ARBA" id="ARBA00048738"/>
    </source>
</evidence>
<proteinExistence type="inferred from homology"/>
<dbReference type="InterPro" id="IPR039368">
    <property type="entry name" value="AHAS_TPP"/>
</dbReference>
<comment type="pathway">
    <text evidence="1">Amino-acid biosynthesis; L-isoleucine biosynthesis; L-isoleucine from 2-oxobutanoate: step 1/4.</text>
</comment>
<dbReference type="InterPro" id="IPR004789">
    <property type="entry name" value="Acetalactate_synth_ssu"/>
</dbReference>
<dbReference type="GO" id="GO:0050660">
    <property type="term" value="F:flavin adenine dinucleotide binding"/>
    <property type="evidence" value="ECO:0007669"/>
    <property type="project" value="TreeGrafter"/>
</dbReference>
<evidence type="ECO:0000259" key="11">
    <source>
        <dbReference type="PROSITE" id="PS51671"/>
    </source>
</evidence>
<dbReference type="InterPro" id="IPR012001">
    <property type="entry name" value="Thiamin_PyroP_enz_TPP-bd_dom"/>
</dbReference>
<comment type="catalytic activity">
    <reaction evidence="9">
        <text>2-hydroxyoctadecanoyl-CoA = heptadecanal + formyl-CoA</text>
        <dbReference type="Rhea" id="RHEA:55196"/>
        <dbReference type="ChEBI" id="CHEBI:57376"/>
        <dbReference type="ChEBI" id="CHEBI:74116"/>
        <dbReference type="ChEBI" id="CHEBI:138631"/>
    </reaction>
    <physiologicalReaction direction="left-to-right" evidence="9">
        <dbReference type="Rhea" id="RHEA:55197"/>
    </physiologicalReaction>
</comment>
<keyword evidence="8" id="KW-0100">Branched-chain amino acid biosynthesis</keyword>
<evidence type="ECO:0000256" key="7">
    <source>
        <dbReference type="ARBA" id="ARBA00023052"/>
    </source>
</evidence>
<reference evidence="12" key="1">
    <citation type="journal article" date="2021" name="Genome Biol. Evol.">
        <title>A High-Quality Reference Genome for a Parasitic Bivalve with Doubly Uniparental Inheritance (Bivalvia: Unionida).</title>
        <authorList>
            <person name="Smith C.H."/>
        </authorList>
    </citation>
    <scope>NUCLEOTIDE SEQUENCE</scope>
    <source>
        <strain evidence="12">CHS0354</strain>
    </source>
</reference>
<evidence type="ECO:0000256" key="5">
    <source>
        <dbReference type="ARBA" id="ARBA00013145"/>
    </source>
</evidence>
<dbReference type="Pfam" id="PF00205">
    <property type="entry name" value="TPP_enzyme_M"/>
    <property type="match status" value="1"/>
</dbReference>
<dbReference type="InterPro" id="IPR011766">
    <property type="entry name" value="TPP_enzyme_TPP-bd"/>
</dbReference>
<evidence type="ECO:0000313" key="12">
    <source>
        <dbReference type="EMBL" id="KAK3586193.1"/>
    </source>
</evidence>
<dbReference type="PROSITE" id="PS51671">
    <property type="entry name" value="ACT"/>
    <property type="match status" value="1"/>
</dbReference>
<dbReference type="GO" id="GO:1990610">
    <property type="term" value="F:acetolactate synthase regulator activity"/>
    <property type="evidence" value="ECO:0007669"/>
    <property type="project" value="InterPro"/>
</dbReference>
<name>A0AAE0S718_9BIVA</name>
<evidence type="ECO:0000313" key="13">
    <source>
        <dbReference type="Proteomes" id="UP001195483"/>
    </source>
</evidence>
<dbReference type="PANTHER" id="PTHR18968">
    <property type="entry name" value="THIAMINE PYROPHOSPHATE ENZYMES"/>
    <property type="match status" value="1"/>
</dbReference>
<evidence type="ECO:0000256" key="10">
    <source>
        <dbReference type="RuleBase" id="RU362132"/>
    </source>
</evidence>
<dbReference type="EC" id="2.2.1.6" evidence="5"/>
<keyword evidence="7 10" id="KW-0786">Thiamine pyrophosphate</keyword>
<dbReference type="Pfam" id="PF22629">
    <property type="entry name" value="ACT_AHAS_ss"/>
    <property type="match status" value="1"/>
</dbReference>
<dbReference type="Pfam" id="PF10369">
    <property type="entry name" value="ALS_ss_C"/>
    <property type="match status" value="1"/>
</dbReference>
<dbReference type="CDD" id="cd04878">
    <property type="entry name" value="ACT_AHAS"/>
    <property type="match status" value="1"/>
</dbReference>
<gene>
    <name evidence="12" type="ORF">CHS0354_013143</name>
</gene>
<dbReference type="Pfam" id="PF02775">
    <property type="entry name" value="TPP_enzyme_C"/>
    <property type="match status" value="1"/>
</dbReference>
<dbReference type="Gene3D" id="3.30.70.260">
    <property type="match status" value="1"/>
</dbReference>
<dbReference type="CDD" id="cd02015">
    <property type="entry name" value="TPP_AHAS"/>
    <property type="match status" value="1"/>
</dbReference>
<evidence type="ECO:0000256" key="2">
    <source>
        <dbReference type="ARBA" id="ARBA00005025"/>
    </source>
</evidence>
<feature type="domain" description="ACT" evidence="11">
    <location>
        <begin position="526"/>
        <end position="600"/>
    </location>
</feature>
<dbReference type="PANTHER" id="PTHR18968:SF13">
    <property type="entry name" value="ACETOLACTATE SYNTHASE CATALYTIC SUBUNIT, MITOCHONDRIAL"/>
    <property type="match status" value="1"/>
</dbReference>
<evidence type="ECO:0000256" key="3">
    <source>
        <dbReference type="ARBA" id="ARBA00006341"/>
    </source>
</evidence>
<dbReference type="GO" id="GO:0003984">
    <property type="term" value="F:acetolactate synthase activity"/>
    <property type="evidence" value="ECO:0007669"/>
    <property type="project" value="UniProtKB-EC"/>
</dbReference>
<dbReference type="Pfam" id="PF02776">
    <property type="entry name" value="TPP_enzyme_N"/>
    <property type="match status" value="1"/>
</dbReference>
<comment type="pathway">
    <text evidence="2">Amino-acid biosynthesis; L-valine biosynthesis; L-valine from pyruvate: step 1/4.</text>
</comment>
<reference evidence="12" key="2">
    <citation type="journal article" date="2021" name="Genome Biol. Evol.">
        <title>Developing a high-quality reference genome for a parasitic bivalve with doubly uniparental inheritance (Bivalvia: Unionida).</title>
        <authorList>
            <person name="Smith C.H."/>
        </authorList>
    </citation>
    <scope>NUCLEOTIDE SEQUENCE</scope>
    <source>
        <strain evidence="12">CHS0354</strain>
        <tissue evidence="12">Mantle</tissue>
    </source>
</reference>
<evidence type="ECO:0000256" key="1">
    <source>
        <dbReference type="ARBA" id="ARBA00004974"/>
    </source>
</evidence>
<dbReference type="AlphaFoldDB" id="A0AAE0S718"/>
<dbReference type="FunFam" id="3.40.50.1220:FF:000008">
    <property type="entry name" value="Acetolactate synthase"/>
    <property type="match status" value="1"/>
</dbReference>
<dbReference type="GO" id="GO:0009099">
    <property type="term" value="P:L-valine biosynthetic process"/>
    <property type="evidence" value="ECO:0007669"/>
    <property type="project" value="TreeGrafter"/>
</dbReference>
<dbReference type="Gene3D" id="3.40.50.970">
    <property type="match status" value="3"/>
</dbReference>
<dbReference type="CDD" id="cd07035">
    <property type="entry name" value="TPP_PYR_POX_like"/>
    <property type="match status" value="1"/>
</dbReference>
<keyword evidence="13" id="KW-1185">Reference proteome</keyword>
<dbReference type="NCBIfam" id="TIGR00119">
    <property type="entry name" value="acolac_sm"/>
    <property type="match status" value="1"/>
</dbReference>
<dbReference type="SUPFAM" id="SSF52518">
    <property type="entry name" value="Thiamin diphosphate-binding fold (THDP-binding)"/>
    <property type="match status" value="2"/>
</dbReference>
<dbReference type="SUPFAM" id="SSF52467">
    <property type="entry name" value="DHS-like NAD/FAD-binding domain"/>
    <property type="match status" value="1"/>
</dbReference>
<dbReference type="InterPro" id="IPR019455">
    <property type="entry name" value="Acetolactate_synth_ssu_C"/>
</dbReference>
<dbReference type="InterPro" id="IPR029061">
    <property type="entry name" value="THDP-binding"/>
</dbReference>
<dbReference type="InterPro" id="IPR029035">
    <property type="entry name" value="DHS-like_NAD/FAD-binding_dom"/>
</dbReference>
<dbReference type="InterPro" id="IPR012000">
    <property type="entry name" value="Thiamin_PyroP_enz_cen_dom"/>
</dbReference>
<dbReference type="Gene3D" id="3.30.70.1150">
    <property type="entry name" value="ACT-like. Chain A, domain 2"/>
    <property type="match status" value="1"/>
</dbReference>
<accession>A0AAE0S718</accession>
<dbReference type="GO" id="GO:0009097">
    <property type="term" value="P:isoleucine biosynthetic process"/>
    <property type="evidence" value="ECO:0007669"/>
    <property type="project" value="TreeGrafter"/>
</dbReference>
<dbReference type="InterPro" id="IPR027271">
    <property type="entry name" value="Acetolactate_synth/TF_NikR_C"/>
</dbReference>
<evidence type="ECO:0000256" key="6">
    <source>
        <dbReference type="ARBA" id="ARBA00022605"/>
    </source>
</evidence>
<dbReference type="GO" id="GO:0005948">
    <property type="term" value="C:acetolactate synthase complex"/>
    <property type="evidence" value="ECO:0007669"/>
    <property type="project" value="TreeGrafter"/>
</dbReference>
<comment type="similarity">
    <text evidence="3">Belongs to the acetolactate synthase small subunit family.</text>
</comment>